<dbReference type="Gene3D" id="3.90.550.40">
    <property type="match status" value="1"/>
</dbReference>
<name>A0A6M3LKV3_9ZZZZ</name>
<dbReference type="SUPFAM" id="SSF53448">
    <property type="entry name" value="Nucleotide-diphospho-sugar transferases"/>
    <property type="match status" value="1"/>
</dbReference>
<dbReference type="EMBL" id="MT143191">
    <property type="protein sequence ID" value="QJA93964.1"/>
    <property type="molecule type" value="Genomic_DNA"/>
</dbReference>
<evidence type="ECO:0000313" key="1">
    <source>
        <dbReference type="EMBL" id="QJA93964.1"/>
    </source>
</evidence>
<gene>
    <name evidence="1" type="ORF">MM415B04052_0010</name>
</gene>
<dbReference type="InterPro" id="IPR029044">
    <property type="entry name" value="Nucleotide-diphossugar_trans"/>
</dbReference>
<protein>
    <recommendedName>
        <fullName evidence="2">Glycosyltransferase</fullName>
    </recommendedName>
</protein>
<evidence type="ECO:0008006" key="2">
    <source>
        <dbReference type="Google" id="ProtNLM"/>
    </source>
</evidence>
<organism evidence="1">
    <name type="scientific">viral metagenome</name>
    <dbReference type="NCBI Taxonomy" id="1070528"/>
    <lineage>
        <taxon>unclassified sequences</taxon>
        <taxon>metagenomes</taxon>
        <taxon>organismal metagenomes</taxon>
    </lineage>
</organism>
<dbReference type="AlphaFoldDB" id="A0A6M3LKV3"/>
<accession>A0A6M3LKV3</accession>
<sequence>MKKETRKKLKPFSMSSVKIGITPRTVILKNAKPLKSRLVVGIPTTGIVRYEWATARWGQCIPVNWSMAEIASAYSQVGPIGYLVADARNIICHIFLKTRDCDWLFFIDHDVILPLDCFIKINEYIRKGNMPLMSGLYYAKGNPPPPLVFRGRGNSFYEDWKRGDKVDVDAVVMGCTLIHRSLVEGVAKISSSYQPTAAGEPIKKIFETPADIHYDPERLEYLKNTGTEDIYFCDRILENKILKKAGWSKLAKKKYPFLCDTSIFCRHIDLATGVQYP</sequence>
<proteinExistence type="predicted"/>
<reference evidence="1" key="1">
    <citation type="submission" date="2020-03" db="EMBL/GenBank/DDBJ databases">
        <title>The deep terrestrial virosphere.</title>
        <authorList>
            <person name="Holmfeldt K."/>
            <person name="Nilsson E."/>
            <person name="Simone D."/>
            <person name="Lopez-Fernandez M."/>
            <person name="Wu X."/>
            <person name="de Brujin I."/>
            <person name="Lundin D."/>
            <person name="Andersson A."/>
            <person name="Bertilsson S."/>
            <person name="Dopson M."/>
        </authorList>
    </citation>
    <scope>NUCLEOTIDE SEQUENCE</scope>
    <source>
        <strain evidence="1">MM415B04052</strain>
    </source>
</reference>